<dbReference type="Proteomes" id="UP001320420">
    <property type="component" value="Unassembled WGS sequence"/>
</dbReference>
<dbReference type="PANTHER" id="PTHR47785">
    <property type="entry name" value="ZN(II)2CYS6 TRANSCRIPTION FACTOR (EUROFUNG)-RELATED-RELATED"/>
    <property type="match status" value="1"/>
</dbReference>
<feature type="region of interest" description="Disordered" evidence="1">
    <location>
        <begin position="796"/>
        <end position="839"/>
    </location>
</feature>
<reference evidence="2 3" key="1">
    <citation type="submission" date="2024-02" db="EMBL/GenBank/DDBJ databases">
        <title>De novo assembly and annotation of 12 fungi associated with fruit tree decline syndrome in Ontario, Canada.</title>
        <authorList>
            <person name="Sulman M."/>
            <person name="Ellouze W."/>
            <person name="Ilyukhin E."/>
        </authorList>
    </citation>
    <scope>NUCLEOTIDE SEQUENCE [LARGE SCALE GENOMIC DNA]</scope>
    <source>
        <strain evidence="2 3">M11/M66-122</strain>
    </source>
</reference>
<feature type="region of interest" description="Disordered" evidence="1">
    <location>
        <begin position="51"/>
        <end position="95"/>
    </location>
</feature>
<gene>
    <name evidence="2" type="ORF">SLS62_003169</name>
</gene>
<dbReference type="AlphaFoldDB" id="A0AAN9UYZ3"/>
<protein>
    <submittedName>
        <fullName evidence="2">Uncharacterized protein</fullName>
    </submittedName>
</protein>
<accession>A0AAN9UYZ3</accession>
<evidence type="ECO:0000313" key="3">
    <source>
        <dbReference type="Proteomes" id="UP001320420"/>
    </source>
</evidence>
<feature type="region of interest" description="Disordered" evidence="1">
    <location>
        <begin position="396"/>
        <end position="436"/>
    </location>
</feature>
<feature type="compositionally biased region" description="Low complexity" evidence="1">
    <location>
        <begin position="396"/>
        <end position="414"/>
    </location>
</feature>
<name>A0AAN9UYZ3_9PEZI</name>
<dbReference type="EMBL" id="JAKJXP020000017">
    <property type="protein sequence ID" value="KAK7754855.1"/>
    <property type="molecule type" value="Genomic_DNA"/>
</dbReference>
<proteinExistence type="predicted"/>
<feature type="region of interest" description="Disordered" evidence="1">
    <location>
        <begin position="317"/>
        <end position="341"/>
    </location>
</feature>
<organism evidence="2 3">
    <name type="scientific">Diatrype stigma</name>
    <dbReference type="NCBI Taxonomy" id="117547"/>
    <lineage>
        <taxon>Eukaryota</taxon>
        <taxon>Fungi</taxon>
        <taxon>Dikarya</taxon>
        <taxon>Ascomycota</taxon>
        <taxon>Pezizomycotina</taxon>
        <taxon>Sordariomycetes</taxon>
        <taxon>Xylariomycetidae</taxon>
        <taxon>Xylariales</taxon>
        <taxon>Diatrypaceae</taxon>
        <taxon>Diatrype</taxon>
    </lineage>
</organism>
<keyword evidence="3" id="KW-1185">Reference proteome</keyword>
<evidence type="ECO:0000313" key="2">
    <source>
        <dbReference type="EMBL" id="KAK7754855.1"/>
    </source>
</evidence>
<dbReference type="PANTHER" id="PTHR47785:SF4">
    <property type="entry name" value="ZN(II)2CYS6 TRANSCRIPTION FACTOR (EUROFUNG)"/>
    <property type="match status" value="1"/>
</dbReference>
<feature type="compositionally biased region" description="Pro residues" evidence="1">
    <location>
        <begin position="830"/>
        <end position="839"/>
    </location>
</feature>
<comment type="caution">
    <text evidence="2">The sequence shown here is derived from an EMBL/GenBank/DDBJ whole genome shotgun (WGS) entry which is preliminary data.</text>
</comment>
<dbReference type="InterPro" id="IPR053181">
    <property type="entry name" value="EcdB-like_regulator"/>
</dbReference>
<sequence>MLKQPDKATADILEMLAFMKDEMTSGFAMMKKLEQRVSGMESALRRLNATADTKIESVEGDEDRNDIPPSSPALTSKEEGGDDAATSPTATLVGPLLTVDEAQATLRGVDDDVMEDPPGPPVEPGRPAMPPIHTTLAGLLLKWGPISKMVYHLLEAEKIRHVEEFPIRQEMQRGMIRVFGYGEGFDQEIRAVEFNSQADHAMTDVHDDYSDIASPAPLGEVWGQLGGVSPSPGLHYKGGVINMEGNPDYDPGRVWDYVASFKEHILNMHPIIIPKELDAMVKLFLETLPPSRPKQPKTSSSARFVNQPASSVPAFAEAGTKRKRSPAADEPNPGVPFQKPGRPYRSIHSALVLLVLALGKICLHRDRIPDVVRESPDIPSANSPLIRNGFPVSPLQGSPPGLLSQSQSSGLPSPREIERGIPSRRPSVQGAPPNAKGVQIKRNFDVIPGLEYFALATDIIGSHIGGHNLKHVYVLILAGLYHGQLGRIIESWSYINLASTRLHAILRPDILAELPLAQSPIMQHEDQMPYPNLVLANSQGFSTRVLQGYSAQLYLRKKLNQVHNLLYDQKRSGDPRQMVEDPEVESGIRSIQAELRDARDMWVPADYRWNEEDPPADDILSARLRAKYWGSQVIIYRLYIRAILESEGSQAPMLGGRPPQPEDWAAMGFDFGGQMLPNVDPRILNFARLGIHALIESTRAFHGLDASQRLIITNVFGTAHAQWGNLIILAACFKNPLLSRFINPDLLSSLFIRTITFFDMVALPSSALMADRNILVGLARDLDLVRPDDIDLRASSSFSSAASGGPLPPMQNPGDNYVPSSPAVYAPSHFAPPPSHQNP</sequence>
<evidence type="ECO:0000256" key="1">
    <source>
        <dbReference type="SAM" id="MobiDB-lite"/>
    </source>
</evidence>